<name>A0ABU3LBX4_9FLAO</name>
<sequence length="244" mass="29210">MENRKTFKFREIEEKEELEKFMKLRYRTYFNCSMRNFLQKNDHKIDIDIYDLHSRHFGLFCNDEPAGFMRVVEHKDEIYNSKVYSIGRKYNIFNERDHSKNGLKKFYYPDFPFVNHPKIPKSVKTFYDKLKKSGEGLAEASRLMLMGEKGLSKARFLIECGVVLYVLICIGEKHAVINCDQGHERFYRQYGFKTINESERYHLRGRTTASSHLLSLSSIPENYHEKFEEMADEFLKTKQMIREM</sequence>
<keyword evidence="2" id="KW-1185">Reference proteome</keyword>
<accession>A0ABU3LBX4</accession>
<proteinExistence type="predicted"/>
<dbReference type="EC" id="2.3.1.-" evidence="1"/>
<reference evidence="1 2" key="1">
    <citation type="submission" date="2023-09" db="EMBL/GenBank/DDBJ databases">
        <title>Novel taxa isolated from Blanes Bay.</title>
        <authorList>
            <person name="Rey-Velasco X."/>
            <person name="Lucena T."/>
        </authorList>
    </citation>
    <scope>NUCLEOTIDE SEQUENCE [LARGE SCALE GENOMIC DNA]</scope>
    <source>
        <strain evidence="1 2">S356</strain>
    </source>
</reference>
<dbReference type="Pfam" id="PF13444">
    <property type="entry name" value="Acetyltransf_5"/>
    <property type="match status" value="1"/>
</dbReference>
<dbReference type="SUPFAM" id="SSF55729">
    <property type="entry name" value="Acyl-CoA N-acyltransferases (Nat)"/>
    <property type="match status" value="1"/>
</dbReference>
<keyword evidence="1" id="KW-0012">Acyltransferase</keyword>
<dbReference type="EMBL" id="JAVTTO010000001">
    <property type="protein sequence ID" value="MDT7831224.1"/>
    <property type="molecule type" value="Genomic_DNA"/>
</dbReference>
<dbReference type="Proteomes" id="UP001257277">
    <property type="component" value="Unassembled WGS sequence"/>
</dbReference>
<gene>
    <name evidence="1" type="ORF">RQM59_02475</name>
</gene>
<evidence type="ECO:0000313" key="2">
    <source>
        <dbReference type="Proteomes" id="UP001257277"/>
    </source>
</evidence>
<evidence type="ECO:0000313" key="1">
    <source>
        <dbReference type="EMBL" id="MDT7831224.1"/>
    </source>
</evidence>
<dbReference type="GO" id="GO:0016746">
    <property type="term" value="F:acyltransferase activity"/>
    <property type="evidence" value="ECO:0007669"/>
    <property type="project" value="UniProtKB-KW"/>
</dbReference>
<organism evidence="1 2">
    <name type="scientific">Asprobacillus argus</name>
    <dbReference type="NCBI Taxonomy" id="3076534"/>
    <lineage>
        <taxon>Bacteria</taxon>
        <taxon>Pseudomonadati</taxon>
        <taxon>Bacteroidota</taxon>
        <taxon>Flavobacteriia</taxon>
        <taxon>Flavobacteriales</taxon>
        <taxon>Flavobacteriaceae</taxon>
        <taxon>Asprobacillus</taxon>
    </lineage>
</organism>
<dbReference type="InterPro" id="IPR016181">
    <property type="entry name" value="Acyl_CoA_acyltransferase"/>
</dbReference>
<comment type="caution">
    <text evidence="1">The sequence shown here is derived from an EMBL/GenBank/DDBJ whole genome shotgun (WGS) entry which is preliminary data.</text>
</comment>
<keyword evidence="1" id="KW-0808">Transferase</keyword>
<protein>
    <submittedName>
        <fullName evidence="1">GNAT family N-acyltransferase</fullName>
        <ecNumber evidence="1">2.3.1.-</ecNumber>
    </submittedName>
</protein>
<dbReference type="Gene3D" id="3.40.630.30">
    <property type="match status" value="2"/>
</dbReference>
<dbReference type="RefSeq" id="WP_349240475.1">
    <property type="nucleotide sequence ID" value="NZ_JAVTTO010000001.1"/>
</dbReference>